<reference evidence="4" key="1">
    <citation type="submission" date="2014-10" db="EMBL/GenBank/DDBJ databases">
        <authorList>
            <person name="King R."/>
        </authorList>
    </citation>
    <scope>NUCLEOTIDE SEQUENCE [LARGE SCALE GENOMIC DNA]</scope>
    <source>
        <strain evidence="4">A3/5</strain>
    </source>
</reference>
<keyword evidence="2" id="KW-0812">Transmembrane</keyword>
<feature type="transmembrane region" description="Helical" evidence="2">
    <location>
        <begin position="471"/>
        <end position="492"/>
    </location>
</feature>
<feature type="transmembrane region" description="Helical" evidence="2">
    <location>
        <begin position="53"/>
        <end position="74"/>
    </location>
</feature>
<evidence type="ECO:0000313" key="3">
    <source>
        <dbReference type="EMBL" id="CEI60034.1"/>
    </source>
</evidence>
<feature type="region of interest" description="Disordered" evidence="1">
    <location>
        <begin position="575"/>
        <end position="625"/>
    </location>
</feature>
<dbReference type="STRING" id="56646.A0A2L2SSE1"/>
<dbReference type="PANTHER" id="PTHR35041">
    <property type="entry name" value="MEDIATOR OF RNA POLYMERASE II TRANSCRIPTION SUBUNIT 1"/>
    <property type="match status" value="1"/>
</dbReference>
<sequence length="625" mass="68602">MAGHKLTPAAMASSLLLGLLLAIGHHFYYLYLDGRIVESQSQQQWFLRAGTGLAFLVRAFLSAAVGIAYTQILWRTLRSKPITVQGVNSLFGVVHNAWDFITWELWTAAPLLAVVAIIAWALPLVAVVTPATLTVQVSSQPNITVLDAPIPIPDYSNFATYGEYTGMGGGGILVPSTYMSRLILSVVSLGSILTVPAPFPNSSYALEFYGPTISCYTPKNATFLKQVDKIIQEKDSYSATLYAAFVPSFSPYRSYSKIEEYALQGLKDALNSSALSSPSYIDETSATNADRLYVVVPSMAYPPKANTAIECQLHNASIALNFTFTNGQQNVKYKSKKLNSVTHVGKETRYGEDLKHCNAAYAYGSLFSAMGQFLVGHLTENHYGRLFSTWTQIRSSVLMDTKEMQNVNKDTPESMIGNISLANALEDIFANATISMFSNPKFMQNNTAASRGPVTYYSAQNEFSYEPRNLFLAYGIGLLLSSIIVIVGLLCIKSASASYESVFSTILRTTRNPDLDTIVPTAETTGAEPLSKHLSNVCLILRRQGGGPESSSDERVTFFAVESKSDDMKGEKIYSPAESLLRQDETKTQADTIVEGSSIDNESPWERNRGRNLEMSNYREAIRRG</sequence>
<feature type="transmembrane region" description="Helical" evidence="2">
    <location>
        <begin position="105"/>
        <end position="128"/>
    </location>
</feature>
<dbReference type="RefSeq" id="XP_025583754.1">
    <property type="nucleotide sequence ID" value="XM_025732782.2"/>
</dbReference>
<name>A0A2L2SSE1_9HYPO</name>
<keyword evidence="4" id="KW-1185">Reference proteome</keyword>
<dbReference type="Proteomes" id="UP000245910">
    <property type="component" value="Chromosome II"/>
</dbReference>
<keyword evidence="2" id="KW-0472">Membrane</keyword>
<evidence type="ECO:0000313" key="4">
    <source>
        <dbReference type="Proteomes" id="UP000245910"/>
    </source>
</evidence>
<organism evidence="3 4">
    <name type="scientific">Fusarium venenatum</name>
    <dbReference type="NCBI Taxonomy" id="56646"/>
    <lineage>
        <taxon>Eukaryota</taxon>
        <taxon>Fungi</taxon>
        <taxon>Dikarya</taxon>
        <taxon>Ascomycota</taxon>
        <taxon>Pezizomycotina</taxon>
        <taxon>Sordariomycetes</taxon>
        <taxon>Hypocreomycetidae</taxon>
        <taxon>Hypocreales</taxon>
        <taxon>Nectriaceae</taxon>
        <taxon>Fusarium</taxon>
    </lineage>
</organism>
<dbReference type="EMBL" id="LN649230">
    <property type="protein sequence ID" value="CEI60034.1"/>
    <property type="molecule type" value="Genomic_DNA"/>
</dbReference>
<dbReference type="OrthoDB" id="5322539at2759"/>
<proteinExistence type="predicted"/>
<protein>
    <submittedName>
        <fullName evidence="3">Uncharacterized protein</fullName>
    </submittedName>
</protein>
<evidence type="ECO:0000256" key="1">
    <source>
        <dbReference type="SAM" id="MobiDB-lite"/>
    </source>
</evidence>
<feature type="transmembrane region" description="Helical" evidence="2">
    <location>
        <begin position="12"/>
        <end position="32"/>
    </location>
</feature>
<evidence type="ECO:0000256" key="2">
    <source>
        <dbReference type="SAM" id="Phobius"/>
    </source>
</evidence>
<keyword evidence="2" id="KW-1133">Transmembrane helix</keyword>
<dbReference type="AlphaFoldDB" id="A0A2L2SSE1"/>
<accession>A0A2L2SSE1</accession>
<dbReference type="KEGG" id="fvn:FVRRES_04470"/>
<dbReference type="PANTHER" id="PTHR35041:SF6">
    <property type="entry name" value="FORMYLMETHIONINE DEFORMYLASE-LIKE PROTEIN-RELATED"/>
    <property type="match status" value="1"/>
</dbReference>
<dbReference type="GeneID" id="37256109"/>